<dbReference type="Pfam" id="PF03401">
    <property type="entry name" value="TctC"/>
    <property type="match status" value="1"/>
</dbReference>
<protein>
    <submittedName>
        <fullName evidence="2">Tripartite tricarboxylate transporter substrate-binding protein</fullName>
    </submittedName>
</protein>
<dbReference type="PANTHER" id="PTHR42928:SF5">
    <property type="entry name" value="BLR1237 PROTEIN"/>
    <property type="match status" value="1"/>
</dbReference>
<keyword evidence="3" id="KW-1185">Reference proteome</keyword>
<dbReference type="Proteomes" id="UP001371218">
    <property type="component" value="Unassembled WGS sequence"/>
</dbReference>
<accession>A0ABU9C022</accession>
<comment type="similarity">
    <text evidence="1">Belongs to the UPF0065 (bug) family.</text>
</comment>
<evidence type="ECO:0000313" key="3">
    <source>
        <dbReference type="Proteomes" id="UP001371218"/>
    </source>
</evidence>
<evidence type="ECO:0000256" key="1">
    <source>
        <dbReference type="ARBA" id="ARBA00006987"/>
    </source>
</evidence>
<proteinExistence type="inferred from homology"/>
<gene>
    <name evidence="2" type="ORF">AACH06_24685</name>
</gene>
<evidence type="ECO:0000313" key="2">
    <source>
        <dbReference type="EMBL" id="MEK8034033.1"/>
    </source>
</evidence>
<sequence length="122" mass="13068">MLVYSTALPFLKEGRIKALSVSDSARVPQLPDVRRIGEEDGMNGVSLPLWQALFAKAGTPGSVVLSVEKAMLDALAQPEVKSKLMEAGVTAAPMSGRDLPGFIKPQAALYREIVQSARITMD</sequence>
<organism evidence="2 3">
    <name type="scientific">Ideonella lacteola</name>
    <dbReference type="NCBI Taxonomy" id="2984193"/>
    <lineage>
        <taxon>Bacteria</taxon>
        <taxon>Pseudomonadati</taxon>
        <taxon>Pseudomonadota</taxon>
        <taxon>Betaproteobacteria</taxon>
        <taxon>Burkholderiales</taxon>
        <taxon>Sphaerotilaceae</taxon>
        <taxon>Ideonella</taxon>
    </lineage>
</organism>
<reference evidence="2 3" key="1">
    <citation type="submission" date="2024-04" db="EMBL/GenBank/DDBJ databases">
        <title>Novel species of the genus Ideonella isolated from streams.</title>
        <authorList>
            <person name="Lu H."/>
        </authorList>
    </citation>
    <scope>NUCLEOTIDE SEQUENCE [LARGE SCALE GENOMIC DNA]</scope>
    <source>
        <strain evidence="2 3">DXS29W</strain>
    </source>
</reference>
<dbReference type="RefSeq" id="WP_341428457.1">
    <property type="nucleotide sequence ID" value="NZ_JBBUTG010000024.1"/>
</dbReference>
<dbReference type="Gene3D" id="3.40.190.150">
    <property type="entry name" value="Bordetella uptake gene, domain 1"/>
    <property type="match status" value="1"/>
</dbReference>
<dbReference type="Gene3D" id="3.40.190.10">
    <property type="entry name" value="Periplasmic binding protein-like II"/>
    <property type="match status" value="1"/>
</dbReference>
<dbReference type="EMBL" id="JBBUTG010000024">
    <property type="protein sequence ID" value="MEK8034033.1"/>
    <property type="molecule type" value="Genomic_DNA"/>
</dbReference>
<comment type="caution">
    <text evidence="2">The sequence shown here is derived from an EMBL/GenBank/DDBJ whole genome shotgun (WGS) entry which is preliminary data.</text>
</comment>
<name>A0ABU9C022_9BURK</name>
<dbReference type="InterPro" id="IPR042100">
    <property type="entry name" value="Bug_dom1"/>
</dbReference>
<dbReference type="PANTHER" id="PTHR42928">
    <property type="entry name" value="TRICARBOXYLATE-BINDING PROTEIN"/>
    <property type="match status" value="1"/>
</dbReference>
<dbReference type="InterPro" id="IPR005064">
    <property type="entry name" value="BUG"/>
</dbReference>